<gene>
    <name evidence="2" type="ORF">SAMN05444394_3225</name>
</gene>
<dbReference type="OrthoDB" id="9808130at2"/>
<dbReference type="SMART" id="SM00886">
    <property type="entry name" value="Dabb"/>
    <property type="match status" value="1"/>
</dbReference>
<name>A0A1N6GG73_9BACT</name>
<organism evidence="2 3">
    <name type="scientific">Algoriphagus halophilus</name>
    <dbReference type="NCBI Taxonomy" id="226505"/>
    <lineage>
        <taxon>Bacteria</taxon>
        <taxon>Pseudomonadati</taxon>
        <taxon>Bacteroidota</taxon>
        <taxon>Cytophagia</taxon>
        <taxon>Cytophagales</taxon>
        <taxon>Cyclobacteriaceae</taxon>
        <taxon>Algoriphagus</taxon>
    </lineage>
</organism>
<reference evidence="3" key="1">
    <citation type="submission" date="2016-11" db="EMBL/GenBank/DDBJ databases">
        <authorList>
            <person name="Varghese N."/>
            <person name="Submissions S."/>
        </authorList>
    </citation>
    <scope>NUCLEOTIDE SEQUENCE [LARGE SCALE GENOMIC DNA]</scope>
    <source>
        <strain evidence="3">DSM 15292</strain>
    </source>
</reference>
<evidence type="ECO:0000259" key="1">
    <source>
        <dbReference type="PROSITE" id="PS51502"/>
    </source>
</evidence>
<dbReference type="RefSeq" id="WP_074225975.1">
    <property type="nucleotide sequence ID" value="NZ_FSRC01000002.1"/>
</dbReference>
<dbReference type="Gene3D" id="3.30.70.100">
    <property type="match status" value="1"/>
</dbReference>
<dbReference type="SUPFAM" id="SSF54909">
    <property type="entry name" value="Dimeric alpha+beta barrel"/>
    <property type="match status" value="1"/>
</dbReference>
<dbReference type="Proteomes" id="UP000185221">
    <property type="component" value="Unassembled WGS sequence"/>
</dbReference>
<dbReference type="AlphaFoldDB" id="A0A1N6GG73"/>
<keyword evidence="3" id="KW-1185">Reference proteome</keyword>
<feature type="domain" description="Stress-response A/B barrel" evidence="1">
    <location>
        <begin position="2"/>
        <end position="93"/>
    </location>
</feature>
<proteinExistence type="predicted"/>
<evidence type="ECO:0000313" key="2">
    <source>
        <dbReference type="EMBL" id="SIO06559.1"/>
    </source>
</evidence>
<protein>
    <submittedName>
        <fullName evidence="2">Stress responsive A/B Barrel Domain</fullName>
    </submittedName>
</protein>
<evidence type="ECO:0000313" key="3">
    <source>
        <dbReference type="Proteomes" id="UP000185221"/>
    </source>
</evidence>
<dbReference type="PROSITE" id="PS51502">
    <property type="entry name" value="S_R_A_B_BARREL"/>
    <property type="match status" value="1"/>
</dbReference>
<dbReference type="EMBL" id="FSRC01000002">
    <property type="protein sequence ID" value="SIO06559.1"/>
    <property type="molecule type" value="Genomic_DNA"/>
</dbReference>
<sequence length="99" mass="11769">MINHSVFFKLKYPKGSSEEKIFLNAASKLSTISVVKNFLVLDETSPKNEYEYGLKMEFESQEAYDAYNDHPHHSLFLKMYWDDYVDKFLEIDYKVIDLQ</sequence>
<dbReference type="InterPro" id="IPR011008">
    <property type="entry name" value="Dimeric_a/b-barrel"/>
</dbReference>
<accession>A0A1N6GG73</accession>
<dbReference type="InterPro" id="IPR013097">
    <property type="entry name" value="Dabb"/>
</dbReference>
<dbReference type="Pfam" id="PF07876">
    <property type="entry name" value="Dabb"/>
    <property type="match status" value="1"/>
</dbReference>